<dbReference type="RefSeq" id="WP_068742749.1">
    <property type="nucleotide sequence ID" value="NZ_FNSA01000003.1"/>
</dbReference>
<keyword evidence="2" id="KW-1185">Reference proteome</keyword>
<dbReference type="AlphaFoldDB" id="A0A1H4VLE0"/>
<sequence>MTPNTRRPALQTLGNDYGIGQGDASDLLGVPVSRLRLLRRGAASPTPEEADELNRLIEVLEALAEYVDEPATWLTRSLVEGFNLRPIDVYRAVAPGVLLDLASGAVDAAEVLDHELPNWRNEWRSHFEVFTAADGELSMRPRRCACEDRR</sequence>
<evidence type="ECO:0000313" key="1">
    <source>
        <dbReference type="EMBL" id="SEC81836.1"/>
    </source>
</evidence>
<dbReference type="EMBL" id="FNSA01000003">
    <property type="protein sequence ID" value="SEC81836.1"/>
    <property type="molecule type" value="Genomic_DNA"/>
</dbReference>
<evidence type="ECO:0000313" key="2">
    <source>
        <dbReference type="Proteomes" id="UP000182241"/>
    </source>
</evidence>
<dbReference type="STRING" id="57704.SAMN04489793_3266"/>
<dbReference type="Proteomes" id="UP000182241">
    <property type="component" value="Unassembled WGS sequence"/>
</dbReference>
<protein>
    <recommendedName>
        <fullName evidence="3">Helix-turn-helix domain-containing protein</fullName>
    </recommendedName>
</protein>
<name>A0A1H4VLE0_TSUTY</name>
<gene>
    <name evidence="1" type="ORF">SAMN04489793_3266</name>
</gene>
<proteinExistence type="predicted"/>
<dbReference type="OrthoDB" id="4747366at2"/>
<organism evidence="1 2">
    <name type="scientific">Tsukamurella tyrosinosolvens</name>
    <dbReference type="NCBI Taxonomy" id="57704"/>
    <lineage>
        <taxon>Bacteria</taxon>
        <taxon>Bacillati</taxon>
        <taxon>Actinomycetota</taxon>
        <taxon>Actinomycetes</taxon>
        <taxon>Mycobacteriales</taxon>
        <taxon>Tsukamurellaceae</taxon>
        <taxon>Tsukamurella</taxon>
    </lineage>
</organism>
<evidence type="ECO:0008006" key="3">
    <source>
        <dbReference type="Google" id="ProtNLM"/>
    </source>
</evidence>
<reference evidence="2" key="1">
    <citation type="submission" date="2016-10" db="EMBL/GenBank/DDBJ databases">
        <authorList>
            <person name="Varghese N."/>
            <person name="Submissions S."/>
        </authorList>
    </citation>
    <scope>NUCLEOTIDE SEQUENCE [LARGE SCALE GENOMIC DNA]</scope>
    <source>
        <strain evidence="2">DSM 44234</strain>
    </source>
</reference>
<accession>A0A1H4VLE0</accession>